<feature type="domain" description="Peptidase M16 C-terminal" evidence="2">
    <location>
        <begin position="179"/>
        <end position="342"/>
    </location>
</feature>
<evidence type="ECO:0000313" key="4">
    <source>
        <dbReference type="Proteomes" id="UP000512167"/>
    </source>
</evidence>
<dbReference type="PANTHER" id="PTHR11851:SF134">
    <property type="entry name" value="ZINC-DEPENDENT PROTEASE"/>
    <property type="match status" value="1"/>
</dbReference>
<reference evidence="3 4" key="1">
    <citation type="submission" date="2020-04" db="EMBL/GenBank/DDBJ databases">
        <authorList>
            <person name="Zheng R.K."/>
            <person name="Sun C.M."/>
        </authorList>
    </citation>
    <scope>NUCLEOTIDE SEQUENCE [LARGE SCALE GENOMIC DNA]</scope>
    <source>
        <strain evidence="4">zrk29</strain>
    </source>
</reference>
<dbReference type="InterPro" id="IPR011249">
    <property type="entry name" value="Metalloenz_LuxS/M16"/>
</dbReference>
<evidence type="ECO:0000313" key="3">
    <source>
        <dbReference type="EMBL" id="QLY39638.1"/>
    </source>
</evidence>
<dbReference type="Gene3D" id="3.30.830.10">
    <property type="entry name" value="Metalloenzyme, LuxS/M16 peptidase-like"/>
    <property type="match status" value="2"/>
</dbReference>
<protein>
    <submittedName>
        <fullName evidence="3">Insulinase family protein</fullName>
    </submittedName>
</protein>
<dbReference type="Pfam" id="PF00675">
    <property type="entry name" value="Peptidase_M16"/>
    <property type="match status" value="1"/>
</dbReference>
<dbReference type="SUPFAM" id="SSF63411">
    <property type="entry name" value="LuxS/MPP-like metallohydrolase"/>
    <property type="match status" value="2"/>
</dbReference>
<dbReference type="InterPro" id="IPR007863">
    <property type="entry name" value="Peptidase_M16_C"/>
</dbReference>
<feature type="domain" description="Peptidase M16 N-terminal" evidence="1">
    <location>
        <begin position="60"/>
        <end position="165"/>
    </location>
</feature>
<dbReference type="AlphaFoldDB" id="A0A7L6N350"/>
<keyword evidence="4" id="KW-1185">Reference proteome</keyword>
<organism evidence="3 4">
    <name type="scientific">Hujiaoplasma nucleasis</name>
    <dbReference type="NCBI Taxonomy" id="2725268"/>
    <lineage>
        <taxon>Bacteria</taxon>
        <taxon>Bacillati</taxon>
        <taxon>Mycoplasmatota</taxon>
        <taxon>Mollicutes</taxon>
        <taxon>Candidatus Izemoplasmatales</taxon>
        <taxon>Hujiaoplasmataceae</taxon>
        <taxon>Hujiaoplasma</taxon>
    </lineage>
</organism>
<evidence type="ECO:0000259" key="2">
    <source>
        <dbReference type="Pfam" id="PF05193"/>
    </source>
</evidence>
<dbReference type="Pfam" id="PF05193">
    <property type="entry name" value="Peptidase_M16_C"/>
    <property type="match status" value="1"/>
</dbReference>
<dbReference type="InterPro" id="IPR050361">
    <property type="entry name" value="MPP/UQCRC_Complex"/>
</dbReference>
<dbReference type="EMBL" id="CP051151">
    <property type="protein sequence ID" value="QLY39638.1"/>
    <property type="molecule type" value="Genomic_DNA"/>
</dbReference>
<dbReference type="Proteomes" id="UP000512167">
    <property type="component" value="Chromosome"/>
</dbReference>
<accession>A0A7L6N350</accession>
<proteinExistence type="predicted"/>
<dbReference type="KEGG" id="tbk:HF295_01675"/>
<sequence length="420" mass="49600">MNKKRLLVDETMYVETLDNGLKIYMHPKPDFVDYHVSLQVNMGGESIDYEFGSDKFVIPSGMAHFLEHVMFENHESNLSDVFSAYNADVNASTSRDLTRYYFSAQENFEQVLRIFLDHFSSFDISERVIAKERAIILKEIKMYEDNLFYQVHDDLMKHMYRDPKVWEDIAGSSQSVKKINKELIDRTISHFYQARNMYLVITGPFEPEEVKKIIHQSKITELADQEYLPVLNYDLKGSKKRSIYKTNQKQSVEYLALGLKIDLSLFNHLETSQKRLAIIMFFEHFFNESSKNYQILKKEKLINYSYYQTTSIMDQYAYFFVSSESKYPSKLKDRLIEMLMKLEMIDERLFTASKRARIGHYIGYFDSAKSIMSAIIDFTKKSIDFENYINNVSHISVKDLEINKSYIKKENIYTVIYAKK</sequence>
<dbReference type="GO" id="GO:0046872">
    <property type="term" value="F:metal ion binding"/>
    <property type="evidence" value="ECO:0007669"/>
    <property type="project" value="InterPro"/>
</dbReference>
<dbReference type="RefSeq" id="WP_312032116.1">
    <property type="nucleotide sequence ID" value="NZ_CP051151.1"/>
</dbReference>
<dbReference type="InterPro" id="IPR011765">
    <property type="entry name" value="Pept_M16_N"/>
</dbReference>
<evidence type="ECO:0000259" key="1">
    <source>
        <dbReference type="Pfam" id="PF00675"/>
    </source>
</evidence>
<dbReference type="PANTHER" id="PTHR11851">
    <property type="entry name" value="METALLOPROTEASE"/>
    <property type="match status" value="1"/>
</dbReference>
<gene>
    <name evidence="3" type="ORF">HF295_01675</name>
</gene>
<name>A0A7L6N350_9MOLU</name>